<keyword evidence="1" id="KW-0472">Membrane</keyword>
<sequence>MQVVLEFSIDKPPQFEDYTSYPFKLSLIHLPLSLISLLLCLCVRCRGHPSKKSSIHGSSFEKVYVEGQGRST</sequence>
<evidence type="ECO:0000313" key="3">
    <source>
        <dbReference type="Proteomes" id="UP001372338"/>
    </source>
</evidence>
<protein>
    <submittedName>
        <fullName evidence="2">Uncharacterized protein</fullName>
    </submittedName>
</protein>
<feature type="transmembrane region" description="Helical" evidence="1">
    <location>
        <begin position="21"/>
        <end position="43"/>
    </location>
</feature>
<comment type="caution">
    <text evidence="2">The sequence shown here is derived from an EMBL/GenBank/DDBJ whole genome shotgun (WGS) entry which is preliminary data.</text>
</comment>
<keyword evidence="1" id="KW-1133">Transmembrane helix</keyword>
<reference evidence="2 3" key="1">
    <citation type="submission" date="2024-01" db="EMBL/GenBank/DDBJ databases">
        <title>The genomes of 5 underutilized Papilionoideae crops provide insights into root nodulation and disease resistanc.</title>
        <authorList>
            <person name="Yuan L."/>
        </authorList>
    </citation>
    <scope>NUCLEOTIDE SEQUENCE [LARGE SCALE GENOMIC DNA]</scope>
    <source>
        <strain evidence="2">ZHUSHIDOU_FW_LH</strain>
        <tissue evidence="2">Leaf</tissue>
    </source>
</reference>
<organism evidence="2 3">
    <name type="scientific">Crotalaria pallida</name>
    <name type="common">Smooth rattlebox</name>
    <name type="synonym">Crotalaria striata</name>
    <dbReference type="NCBI Taxonomy" id="3830"/>
    <lineage>
        <taxon>Eukaryota</taxon>
        <taxon>Viridiplantae</taxon>
        <taxon>Streptophyta</taxon>
        <taxon>Embryophyta</taxon>
        <taxon>Tracheophyta</taxon>
        <taxon>Spermatophyta</taxon>
        <taxon>Magnoliopsida</taxon>
        <taxon>eudicotyledons</taxon>
        <taxon>Gunneridae</taxon>
        <taxon>Pentapetalae</taxon>
        <taxon>rosids</taxon>
        <taxon>fabids</taxon>
        <taxon>Fabales</taxon>
        <taxon>Fabaceae</taxon>
        <taxon>Papilionoideae</taxon>
        <taxon>50 kb inversion clade</taxon>
        <taxon>genistoids sensu lato</taxon>
        <taxon>core genistoids</taxon>
        <taxon>Crotalarieae</taxon>
        <taxon>Crotalaria</taxon>
    </lineage>
</organism>
<dbReference type="Proteomes" id="UP001372338">
    <property type="component" value="Unassembled WGS sequence"/>
</dbReference>
<evidence type="ECO:0000256" key="1">
    <source>
        <dbReference type="SAM" id="Phobius"/>
    </source>
</evidence>
<proteinExistence type="predicted"/>
<dbReference type="EMBL" id="JAYWIO010000001">
    <property type="protein sequence ID" value="KAK7287422.1"/>
    <property type="molecule type" value="Genomic_DNA"/>
</dbReference>
<name>A0AAN9IW42_CROPI</name>
<keyword evidence="3" id="KW-1185">Reference proteome</keyword>
<dbReference type="AlphaFoldDB" id="A0AAN9IW42"/>
<gene>
    <name evidence="2" type="ORF">RIF29_00697</name>
</gene>
<keyword evidence="1" id="KW-0812">Transmembrane</keyword>
<evidence type="ECO:0000313" key="2">
    <source>
        <dbReference type="EMBL" id="KAK7287422.1"/>
    </source>
</evidence>
<accession>A0AAN9IW42</accession>